<evidence type="ECO:0000256" key="2">
    <source>
        <dbReference type="ARBA" id="ARBA00004477"/>
    </source>
</evidence>
<dbReference type="InterPro" id="IPR007599">
    <property type="entry name" value="DER1"/>
</dbReference>
<evidence type="ECO:0000256" key="8">
    <source>
        <dbReference type="ARBA" id="ARBA00022980"/>
    </source>
</evidence>
<dbReference type="GO" id="GO:0003735">
    <property type="term" value="F:structural constituent of ribosome"/>
    <property type="evidence" value="ECO:0007669"/>
    <property type="project" value="InterPro"/>
</dbReference>
<keyword evidence="11" id="KW-0687">Ribonucleoprotein</keyword>
<evidence type="ECO:0000256" key="10">
    <source>
        <dbReference type="ARBA" id="ARBA00023136"/>
    </source>
</evidence>
<evidence type="ECO:0000256" key="12">
    <source>
        <dbReference type="RuleBase" id="RU363059"/>
    </source>
</evidence>
<keyword evidence="9 12" id="KW-1133">Transmembrane helix</keyword>
<keyword evidence="7 12" id="KW-0256">Endoplasmic reticulum</keyword>
<comment type="similarity">
    <text evidence="4 12">Belongs to the derlin family.</text>
</comment>
<dbReference type="GO" id="GO:0005791">
    <property type="term" value="C:rough endoplasmic reticulum"/>
    <property type="evidence" value="ECO:0007669"/>
    <property type="project" value="UniProtKB-SubCell"/>
</dbReference>
<feature type="transmembrane region" description="Helical" evidence="12">
    <location>
        <begin position="81"/>
        <end position="101"/>
    </location>
</feature>
<evidence type="ECO:0000313" key="14">
    <source>
        <dbReference type="Proteomes" id="UP000835052"/>
    </source>
</evidence>
<name>A0A8S1GPT1_9PELO</name>
<dbReference type="GO" id="GO:0006950">
    <property type="term" value="P:response to stress"/>
    <property type="evidence" value="ECO:0007669"/>
    <property type="project" value="UniProtKB-ARBA"/>
</dbReference>
<comment type="caution">
    <text evidence="12">Lacks conserved residue(s) required for the propagation of feature annotation.</text>
</comment>
<keyword evidence="8" id="KW-0689">Ribosomal protein</keyword>
<sequence length="270" mass="30646">MAGMEAFYCSCILSCDTSIRYSKSLERETYAGRPADYLYMLIICWLVSLPICCAVGVPFLLEPMVMTVLYIWCQINRDTIVSFWFGMRFKALYFPWILCAFNAVIRGGGYMELVGIFVGHVYYFLVYQFPLEHHGPVLIRTPQFLYNLLPNEEGGIHTINGSRQETRQAARRRDWGAGVTMQNDSGKNVELYVPRKCSSSNRLIGPKDHASVQIDFVDVDQETGRLIPGKATRYAICGALRRMGESDDAILRLAQKDGIIPKDDVKPKEN</sequence>
<keyword evidence="14" id="KW-1185">Reference proteome</keyword>
<evidence type="ECO:0000256" key="7">
    <source>
        <dbReference type="ARBA" id="ARBA00022824"/>
    </source>
</evidence>
<evidence type="ECO:0000256" key="6">
    <source>
        <dbReference type="ARBA" id="ARBA00022692"/>
    </source>
</evidence>
<evidence type="ECO:0000256" key="1">
    <source>
        <dbReference type="ARBA" id="ARBA00004427"/>
    </source>
</evidence>
<accession>A0A8S1GPT1</accession>
<dbReference type="EMBL" id="CAJGYM010000001">
    <property type="protein sequence ID" value="CAD6184782.1"/>
    <property type="molecule type" value="Genomic_DNA"/>
</dbReference>
<dbReference type="AlphaFoldDB" id="A0A8S1GPT1"/>
<evidence type="ECO:0000256" key="4">
    <source>
        <dbReference type="ARBA" id="ARBA00008917"/>
    </source>
</evidence>
<organism evidence="13 14">
    <name type="scientific">Caenorhabditis auriculariae</name>
    <dbReference type="NCBI Taxonomy" id="2777116"/>
    <lineage>
        <taxon>Eukaryota</taxon>
        <taxon>Metazoa</taxon>
        <taxon>Ecdysozoa</taxon>
        <taxon>Nematoda</taxon>
        <taxon>Chromadorea</taxon>
        <taxon>Rhabditida</taxon>
        <taxon>Rhabditina</taxon>
        <taxon>Rhabditomorpha</taxon>
        <taxon>Rhabditoidea</taxon>
        <taxon>Rhabditidae</taxon>
        <taxon>Peloderinae</taxon>
        <taxon>Caenorhabditis</taxon>
    </lineage>
</organism>
<comment type="caution">
    <text evidence="13">The sequence shown here is derived from an EMBL/GenBank/DDBJ whole genome shotgun (WGS) entry which is preliminary data.</text>
</comment>
<gene>
    <name evidence="13" type="ORF">CAUJ_LOCUS701</name>
</gene>
<dbReference type="GO" id="GO:1990904">
    <property type="term" value="C:ribonucleoprotein complex"/>
    <property type="evidence" value="ECO:0007669"/>
    <property type="project" value="UniProtKB-KW"/>
</dbReference>
<protein>
    <recommendedName>
        <fullName evidence="12">Derlin</fullName>
    </recommendedName>
</protein>
<dbReference type="FunFam" id="3.30.1230.20:FF:000001">
    <property type="entry name" value="40S ribosomal protein S21"/>
    <property type="match status" value="1"/>
</dbReference>
<keyword evidence="10 12" id="KW-0472">Membrane</keyword>
<dbReference type="InterPro" id="IPR018279">
    <property type="entry name" value="Ribosomal_eS21_CS"/>
</dbReference>
<dbReference type="Gene3D" id="3.30.1230.20">
    <property type="match status" value="1"/>
</dbReference>
<dbReference type="InterPro" id="IPR001931">
    <property type="entry name" value="Ribosomal_eS21"/>
</dbReference>
<dbReference type="Proteomes" id="UP000835052">
    <property type="component" value="Unassembled WGS sequence"/>
</dbReference>
<dbReference type="GO" id="GO:0006412">
    <property type="term" value="P:translation"/>
    <property type="evidence" value="ECO:0007669"/>
    <property type="project" value="InterPro"/>
</dbReference>
<comment type="similarity">
    <text evidence="5">Belongs to the eukaryotic ribosomal protein eS21 family.</text>
</comment>
<evidence type="ECO:0000256" key="9">
    <source>
        <dbReference type="ARBA" id="ARBA00022989"/>
    </source>
</evidence>
<dbReference type="Pfam" id="PF04511">
    <property type="entry name" value="DER1"/>
    <property type="match status" value="1"/>
</dbReference>
<dbReference type="GO" id="GO:0022626">
    <property type="term" value="C:cytosolic ribosome"/>
    <property type="evidence" value="ECO:0007669"/>
    <property type="project" value="UniProtKB-ARBA"/>
</dbReference>
<reference evidence="13" key="1">
    <citation type="submission" date="2020-10" db="EMBL/GenBank/DDBJ databases">
        <authorList>
            <person name="Kikuchi T."/>
        </authorList>
    </citation>
    <scope>NUCLEOTIDE SEQUENCE</scope>
    <source>
        <strain evidence="13">NKZ352</strain>
    </source>
</reference>
<dbReference type="OrthoDB" id="19102at2759"/>
<proteinExistence type="inferred from homology"/>
<evidence type="ECO:0000256" key="3">
    <source>
        <dbReference type="ARBA" id="ARBA00004514"/>
    </source>
</evidence>
<dbReference type="PROSITE" id="PS00996">
    <property type="entry name" value="RIBOSOMAL_S21E"/>
    <property type="match status" value="1"/>
</dbReference>
<feature type="transmembrane region" description="Helical" evidence="12">
    <location>
        <begin position="113"/>
        <end position="131"/>
    </location>
</feature>
<dbReference type="InterPro" id="IPR038579">
    <property type="entry name" value="Ribosomal_eS21_sf"/>
</dbReference>
<keyword evidence="6 12" id="KW-0812">Transmembrane</keyword>
<evidence type="ECO:0000256" key="11">
    <source>
        <dbReference type="ARBA" id="ARBA00023274"/>
    </source>
</evidence>
<comment type="function">
    <text evidence="12">May be involved in the degradation of misfolded endoplasmic reticulum (ER) luminal proteins.</text>
</comment>
<evidence type="ECO:0000256" key="5">
    <source>
        <dbReference type="ARBA" id="ARBA00010228"/>
    </source>
</evidence>
<dbReference type="GO" id="GO:0005789">
    <property type="term" value="C:endoplasmic reticulum membrane"/>
    <property type="evidence" value="ECO:0007669"/>
    <property type="project" value="UniProtKB-SubCell"/>
</dbReference>
<dbReference type="PANTHER" id="PTHR11009">
    <property type="entry name" value="DER1-LIKE PROTEIN, DERLIN"/>
    <property type="match status" value="1"/>
</dbReference>
<dbReference type="Pfam" id="PF01249">
    <property type="entry name" value="Ribosomal_S21e"/>
    <property type="match status" value="1"/>
</dbReference>
<feature type="transmembrane region" description="Helical" evidence="12">
    <location>
        <begin position="37"/>
        <end position="61"/>
    </location>
</feature>
<evidence type="ECO:0000313" key="13">
    <source>
        <dbReference type="EMBL" id="CAD6184782.1"/>
    </source>
</evidence>
<comment type="subcellular location">
    <subcellularLocation>
        <location evidence="3">Cytoplasm</location>
        <location evidence="3">Cytosol</location>
    </subcellularLocation>
    <subcellularLocation>
        <location evidence="2 12">Endoplasmic reticulum membrane</location>
        <topology evidence="2 12">Multi-pass membrane protein</topology>
    </subcellularLocation>
    <subcellularLocation>
        <location evidence="1">Rough endoplasmic reticulum</location>
    </subcellularLocation>
</comment>